<dbReference type="SUPFAM" id="SSF82607">
    <property type="entry name" value="YbaB-like"/>
    <property type="match status" value="1"/>
</dbReference>
<dbReference type="Pfam" id="PF02575">
    <property type="entry name" value="YbaB_DNA_bd"/>
    <property type="match status" value="1"/>
</dbReference>
<dbReference type="NCBIfam" id="TIGR00103">
    <property type="entry name" value="DNA_YbaB_EbfC"/>
    <property type="match status" value="1"/>
</dbReference>
<dbReference type="PIRSF" id="PIRSF004555">
    <property type="entry name" value="UCP004555"/>
    <property type="match status" value="1"/>
</dbReference>
<protein>
    <recommendedName>
        <fullName evidence="1">Nucleoid-associated protein VO56_01550</fullName>
    </recommendedName>
</protein>
<feature type="coiled-coil region" evidence="2">
    <location>
        <begin position="3"/>
        <end position="30"/>
    </location>
</feature>
<dbReference type="Gene3D" id="3.30.1310.10">
    <property type="entry name" value="Nucleoid-associated protein YbaB-like domain"/>
    <property type="match status" value="1"/>
</dbReference>
<comment type="subunit">
    <text evidence="1">Homodimer.</text>
</comment>
<proteinExistence type="inferred from homology"/>
<dbReference type="InterPro" id="IPR036894">
    <property type="entry name" value="YbaB-like_sf"/>
</dbReference>
<evidence type="ECO:0000313" key="3">
    <source>
        <dbReference type="EMBL" id="AKA49937.1"/>
    </source>
</evidence>
<dbReference type="Proteomes" id="UP000032722">
    <property type="component" value="Chromosome"/>
</dbReference>
<keyword evidence="2" id="KW-0175">Coiled coil</keyword>
<comment type="subcellular location">
    <subcellularLocation>
        <location evidence="1">Cytoplasm</location>
        <location evidence="1">Nucleoid</location>
    </subcellularLocation>
</comment>
<dbReference type="EMBL" id="CP011021">
    <property type="protein sequence ID" value="AKA49937.1"/>
    <property type="molecule type" value="Genomic_DNA"/>
</dbReference>
<dbReference type="HAMAP" id="MF_00274">
    <property type="entry name" value="DNA_YbaB_EbfC"/>
    <property type="match status" value="1"/>
</dbReference>
<evidence type="ECO:0000313" key="4">
    <source>
        <dbReference type="Proteomes" id="UP000032722"/>
    </source>
</evidence>
<reference evidence="3 4" key="1">
    <citation type="journal article" date="2015" name="Genome Announc.">
        <title>Complete Genome Sequence of Mycoplasma meleagridis, a Possible Emerging Pathogen in Chickens.</title>
        <authorList>
            <person name="Abolnik C."/>
        </authorList>
    </citation>
    <scope>NUCLEOTIDE SEQUENCE [LARGE SCALE GENOMIC DNA]</scope>
    <source>
        <strain evidence="3 4">B2096 8B</strain>
    </source>
</reference>
<dbReference type="PATRIC" id="fig|29556.3.peg.314"/>
<dbReference type="KEGG" id="mgb:VO56_01550"/>
<organism evidence="4">
    <name type="scientific">Mycoplasmopsis gallinacea</name>
    <dbReference type="NCBI Taxonomy" id="29556"/>
    <lineage>
        <taxon>Bacteria</taxon>
        <taxon>Bacillati</taxon>
        <taxon>Mycoplasmatota</taxon>
        <taxon>Mycoplasmoidales</taxon>
        <taxon>Metamycoplasmataceae</taxon>
        <taxon>Mycoplasmopsis</taxon>
    </lineage>
</organism>
<evidence type="ECO:0000256" key="2">
    <source>
        <dbReference type="SAM" id="Coils"/>
    </source>
</evidence>
<comment type="function">
    <text evidence="1">Binds to DNA and alters its conformation. May be involved in regulation of gene expression, nucleoid organization and DNA protection.</text>
</comment>
<dbReference type="HOGENOM" id="CLU_140930_1_2_14"/>
<sequence length="96" mass="10906">MFSPNMLKQMKKMQKELEEKQAAFEEKEFSAEKYGVKVVVSGAFEVKSVTIDPELLEDGDAESLQDVFYVVLNEVLQNIKDEQAELTPQMPSGMPF</sequence>
<comment type="similarity">
    <text evidence="1">Belongs to the YbaB/EbfC family.</text>
</comment>
<dbReference type="AlphaFoldDB" id="A0A0D5ZJM0"/>
<dbReference type="GO" id="GO:0043590">
    <property type="term" value="C:bacterial nucleoid"/>
    <property type="evidence" value="ECO:0007669"/>
    <property type="project" value="UniProtKB-UniRule"/>
</dbReference>
<keyword evidence="1" id="KW-0238">DNA-binding</keyword>
<keyword evidence="1" id="KW-0963">Cytoplasm</keyword>
<dbReference type="GO" id="GO:0003677">
    <property type="term" value="F:DNA binding"/>
    <property type="evidence" value="ECO:0007669"/>
    <property type="project" value="UniProtKB-UniRule"/>
</dbReference>
<evidence type="ECO:0000256" key="1">
    <source>
        <dbReference type="HAMAP-Rule" id="MF_00274"/>
    </source>
</evidence>
<accession>A0A0D5ZJM0</accession>
<dbReference type="GO" id="GO:0005737">
    <property type="term" value="C:cytoplasm"/>
    <property type="evidence" value="ECO:0007669"/>
    <property type="project" value="UniProtKB-UniRule"/>
</dbReference>
<gene>
    <name evidence="3" type="ORF">VO56_01550</name>
</gene>
<dbReference type="InterPro" id="IPR004401">
    <property type="entry name" value="YbaB/EbfC"/>
</dbReference>
<name>A0A0D5ZJM0_9BACT</name>